<feature type="domain" description="Response regulatory" evidence="2">
    <location>
        <begin position="6"/>
        <end position="121"/>
    </location>
</feature>
<dbReference type="Gene3D" id="3.40.50.2300">
    <property type="match status" value="1"/>
</dbReference>
<evidence type="ECO:0000259" key="2">
    <source>
        <dbReference type="PROSITE" id="PS50110"/>
    </source>
</evidence>
<keyword evidence="5" id="KW-1185">Reference proteome</keyword>
<dbReference type="SMART" id="SM00448">
    <property type="entry name" value="REC"/>
    <property type="match status" value="1"/>
</dbReference>
<dbReference type="RefSeq" id="WP_090647734.1">
    <property type="nucleotide sequence ID" value="NZ_CBCRYE010000001.1"/>
</dbReference>
<feature type="domain" description="ANTAR" evidence="3">
    <location>
        <begin position="127"/>
        <end position="188"/>
    </location>
</feature>
<dbReference type="InterPro" id="IPR001789">
    <property type="entry name" value="Sig_transdc_resp-reg_receiver"/>
</dbReference>
<accession>A0A1G4RXM0</accession>
<name>A0A1G4RXM0_9CAUL</name>
<dbReference type="Pfam" id="PF03861">
    <property type="entry name" value="ANTAR"/>
    <property type="match status" value="1"/>
</dbReference>
<dbReference type="GO" id="GO:0003723">
    <property type="term" value="F:RNA binding"/>
    <property type="evidence" value="ECO:0007669"/>
    <property type="project" value="InterPro"/>
</dbReference>
<dbReference type="PIRSF" id="PIRSF036382">
    <property type="entry name" value="RR_antiterm"/>
    <property type="match status" value="1"/>
</dbReference>
<dbReference type="OrthoDB" id="9795002at2"/>
<dbReference type="Gene3D" id="1.10.10.10">
    <property type="entry name" value="Winged helix-like DNA-binding domain superfamily/Winged helix DNA-binding domain"/>
    <property type="match status" value="1"/>
</dbReference>
<dbReference type="STRING" id="260084.SAMN02927928_2227"/>
<dbReference type="SUPFAM" id="SSF52172">
    <property type="entry name" value="CheY-like"/>
    <property type="match status" value="1"/>
</dbReference>
<dbReference type="EMBL" id="FMTS01000003">
    <property type="protein sequence ID" value="SCW61481.1"/>
    <property type="molecule type" value="Genomic_DNA"/>
</dbReference>
<dbReference type="InterPro" id="IPR036388">
    <property type="entry name" value="WH-like_DNA-bd_sf"/>
</dbReference>
<gene>
    <name evidence="4" type="ORF">SAMN02927928_2227</name>
</gene>
<proteinExistence type="predicted"/>
<protein>
    <submittedName>
        <fullName evidence="4">Response regulator receiver and ANTAR domain protein</fullName>
    </submittedName>
</protein>
<evidence type="ECO:0000259" key="3">
    <source>
        <dbReference type="PROSITE" id="PS50921"/>
    </source>
</evidence>
<dbReference type="PROSITE" id="PS50921">
    <property type="entry name" value="ANTAR"/>
    <property type="match status" value="1"/>
</dbReference>
<evidence type="ECO:0000313" key="5">
    <source>
        <dbReference type="Proteomes" id="UP000199150"/>
    </source>
</evidence>
<dbReference type="SMART" id="SM01012">
    <property type="entry name" value="ANTAR"/>
    <property type="match status" value="1"/>
</dbReference>
<dbReference type="InterPro" id="IPR011006">
    <property type="entry name" value="CheY-like_superfamily"/>
</dbReference>
<reference evidence="5" key="1">
    <citation type="submission" date="2016-10" db="EMBL/GenBank/DDBJ databases">
        <authorList>
            <person name="Varghese N."/>
            <person name="Submissions S."/>
        </authorList>
    </citation>
    <scope>NUCLEOTIDE SEQUENCE [LARGE SCALE GENOMIC DNA]</scope>
    <source>
        <strain evidence="5">CGMCC 1.3431</strain>
    </source>
</reference>
<dbReference type="PROSITE" id="PS50110">
    <property type="entry name" value="RESPONSE_REGULATORY"/>
    <property type="match status" value="1"/>
</dbReference>
<dbReference type="GO" id="GO:0000160">
    <property type="term" value="P:phosphorelay signal transduction system"/>
    <property type="evidence" value="ECO:0007669"/>
    <property type="project" value="InterPro"/>
</dbReference>
<dbReference type="InterPro" id="IPR008327">
    <property type="entry name" value="Sig_transdc_resp-reg_antiterm"/>
</dbReference>
<evidence type="ECO:0000256" key="1">
    <source>
        <dbReference type="PROSITE-ProRule" id="PRU00169"/>
    </source>
</evidence>
<comment type="caution">
    <text evidence="1">Lacks conserved residue(s) required for the propagation of feature annotation.</text>
</comment>
<dbReference type="InterPro" id="IPR005561">
    <property type="entry name" value="ANTAR"/>
</dbReference>
<evidence type="ECO:0000313" key="4">
    <source>
        <dbReference type="EMBL" id="SCW61481.1"/>
    </source>
</evidence>
<organism evidence="4 5">
    <name type="scientific">Asticcacaulis taihuensis</name>
    <dbReference type="NCBI Taxonomy" id="260084"/>
    <lineage>
        <taxon>Bacteria</taxon>
        <taxon>Pseudomonadati</taxon>
        <taxon>Pseudomonadota</taxon>
        <taxon>Alphaproteobacteria</taxon>
        <taxon>Caulobacterales</taxon>
        <taxon>Caulobacteraceae</taxon>
        <taxon>Asticcacaulis</taxon>
    </lineage>
</organism>
<sequence length="200" mass="21942">MAKTVNVLIIDPDEARAEQVAEGVRADNGDQETVIRQERHFELRMLRDFDPDMVIIACESPDRDMLEALQVANEQVPRPVVMFVDRSDDNATAKALEAGVAGYIVDGFNPKRISSILTVAAQRFAVTQGLRKDLDKAKADLAARKTIDRAKGVLMASRNLSEDDAYKALRKHAMDTGRPIQAVAADILAVSDLLKPGDSQ</sequence>
<dbReference type="Proteomes" id="UP000199150">
    <property type="component" value="Unassembled WGS sequence"/>
</dbReference>
<dbReference type="AlphaFoldDB" id="A0A1G4RXM0"/>